<sequence>MTRKVAGCVPVRLRRSVRGGEEFDEWEVLLVQSRWVPQVWLFPKGGIEKHEKAKAAAVRETREEAGVIGRVGPKVGQFRLESTPGQTIKLWILFVGEELASNDKRWKERKSRARQWLTFPEARNLMTSIDPGLVRPELVEILERSRSILSTSNVATAVLGNDEDDTEDDVNEGDDE</sequence>
<dbReference type="PANTHER" id="PTHR12629:SF0">
    <property type="entry name" value="DIPHOSPHOINOSITOL-POLYPHOSPHATE DIPHOSPHATASE"/>
    <property type="match status" value="1"/>
</dbReference>
<dbReference type="GO" id="GO:0005634">
    <property type="term" value="C:nucleus"/>
    <property type="evidence" value="ECO:0007669"/>
    <property type="project" value="TreeGrafter"/>
</dbReference>
<dbReference type="GO" id="GO:0016462">
    <property type="term" value="F:pyrophosphatase activity"/>
    <property type="evidence" value="ECO:0007669"/>
    <property type="project" value="InterPro"/>
</dbReference>
<evidence type="ECO:0000256" key="4">
    <source>
        <dbReference type="ARBA" id="ARBA00022842"/>
    </source>
</evidence>
<dbReference type="PANTHER" id="PTHR12629">
    <property type="entry name" value="DIPHOSPHOINOSITOL POLYPHOSPHATE PHOSPHOHYDROLASE"/>
    <property type="match status" value="1"/>
</dbReference>
<evidence type="ECO:0000256" key="3">
    <source>
        <dbReference type="ARBA" id="ARBA00022801"/>
    </source>
</evidence>
<keyword evidence="4" id="KW-0460">Magnesium</keyword>
<keyword evidence="2" id="KW-0479">Metal-binding</keyword>
<dbReference type="GO" id="GO:0005737">
    <property type="term" value="C:cytoplasm"/>
    <property type="evidence" value="ECO:0007669"/>
    <property type="project" value="TreeGrafter"/>
</dbReference>
<dbReference type="InterPro" id="IPR047198">
    <property type="entry name" value="DDP-like_NUDIX"/>
</dbReference>
<evidence type="ECO:0000313" key="6">
    <source>
        <dbReference type="EMBL" id="CAD9235755.1"/>
    </source>
</evidence>
<reference evidence="6" key="1">
    <citation type="submission" date="2021-01" db="EMBL/GenBank/DDBJ databases">
        <authorList>
            <person name="Corre E."/>
            <person name="Pelletier E."/>
            <person name="Niang G."/>
            <person name="Scheremetjew M."/>
            <person name="Finn R."/>
            <person name="Kale V."/>
            <person name="Holt S."/>
            <person name="Cochrane G."/>
            <person name="Meng A."/>
            <person name="Brown T."/>
            <person name="Cohen L."/>
        </authorList>
    </citation>
    <scope>NUCLEOTIDE SEQUENCE</scope>
    <source>
        <strain evidence="6">SAG 36.94</strain>
    </source>
</reference>
<evidence type="ECO:0000256" key="2">
    <source>
        <dbReference type="ARBA" id="ARBA00022723"/>
    </source>
</evidence>
<comment type="cofactor">
    <cofactor evidence="1">
        <name>Mg(2+)</name>
        <dbReference type="ChEBI" id="CHEBI:18420"/>
    </cofactor>
</comment>
<dbReference type="GO" id="GO:0046872">
    <property type="term" value="F:metal ion binding"/>
    <property type="evidence" value="ECO:0007669"/>
    <property type="project" value="UniProtKB-KW"/>
</dbReference>
<dbReference type="InterPro" id="IPR000086">
    <property type="entry name" value="NUDIX_hydrolase_dom"/>
</dbReference>
<name>A0A7S1XEM2_9RHOD</name>
<dbReference type="PROSITE" id="PS51462">
    <property type="entry name" value="NUDIX"/>
    <property type="match status" value="1"/>
</dbReference>
<feature type="domain" description="Nudix hydrolase" evidence="5">
    <location>
        <begin position="1"/>
        <end position="140"/>
    </location>
</feature>
<evidence type="ECO:0000256" key="1">
    <source>
        <dbReference type="ARBA" id="ARBA00001946"/>
    </source>
</evidence>
<keyword evidence="3" id="KW-0378">Hydrolase</keyword>
<dbReference type="SUPFAM" id="SSF55811">
    <property type="entry name" value="Nudix"/>
    <property type="match status" value="1"/>
</dbReference>
<proteinExistence type="predicted"/>
<dbReference type="EMBL" id="HBGH01014128">
    <property type="protein sequence ID" value="CAD9235755.1"/>
    <property type="molecule type" value="Transcribed_RNA"/>
</dbReference>
<evidence type="ECO:0000259" key="5">
    <source>
        <dbReference type="PROSITE" id="PS51462"/>
    </source>
</evidence>
<dbReference type="InterPro" id="IPR020084">
    <property type="entry name" value="NUDIX_hydrolase_CS"/>
</dbReference>
<gene>
    <name evidence="6" type="ORF">CCAE0312_LOCUS7846</name>
</gene>
<organism evidence="6">
    <name type="scientific">Compsopogon caeruleus</name>
    <dbReference type="NCBI Taxonomy" id="31354"/>
    <lineage>
        <taxon>Eukaryota</taxon>
        <taxon>Rhodophyta</taxon>
        <taxon>Compsopogonophyceae</taxon>
        <taxon>Compsopogonales</taxon>
        <taxon>Compsopogonaceae</taxon>
        <taxon>Compsopogon</taxon>
    </lineage>
</organism>
<dbReference type="AlphaFoldDB" id="A0A7S1XEM2"/>
<dbReference type="CDD" id="cd04666">
    <property type="entry name" value="NUDIX_DIPP2_like_Nudt4"/>
    <property type="match status" value="1"/>
</dbReference>
<dbReference type="InterPro" id="IPR015797">
    <property type="entry name" value="NUDIX_hydrolase-like_dom_sf"/>
</dbReference>
<dbReference type="Pfam" id="PF00293">
    <property type="entry name" value="NUDIX"/>
    <property type="match status" value="1"/>
</dbReference>
<dbReference type="Gene3D" id="3.90.79.10">
    <property type="entry name" value="Nucleoside Triphosphate Pyrophosphohydrolase"/>
    <property type="match status" value="1"/>
</dbReference>
<accession>A0A7S1XEM2</accession>
<dbReference type="PROSITE" id="PS00893">
    <property type="entry name" value="NUDIX_BOX"/>
    <property type="match status" value="1"/>
</dbReference>
<protein>
    <recommendedName>
        <fullName evidence="5">Nudix hydrolase domain-containing protein</fullName>
    </recommendedName>
</protein>